<dbReference type="GO" id="GO:0004984">
    <property type="term" value="F:olfactory receptor activity"/>
    <property type="evidence" value="ECO:0007669"/>
    <property type="project" value="InterPro"/>
</dbReference>
<dbReference type="Pfam" id="PF02949">
    <property type="entry name" value="7tm_6"/>
    <property type="match status" value="1"/>
</dbReference>
<feature type="transmembrane region" description="Helical" evidence="10">
    <location>
        <begin position="118"/>
        <end position="139"/>
    </location>
</feature>
<evidence type="ECO:0000256" key="6">
    <source>
        <dbReference type="ARBA" id="ARBA00022989"/>
    </source>
</evidence>
<keyword evidence="6 10" id="KW-1133">Transmembrane helix</keyword>
<evidence type="ECO:0000313" key="12">
    <source>
        <dbReference type="Proteomes" id="UP001152888"/>
    </source>
</evidence>
<dbReference type="Proteomes" id="UP001152888">
    <property type="component" value="Unassembled WGS sequence"/>
</dbReference>
<keyword evidence="7 10" id="KW-0472">Membrane</keyword>
<keyword evidence="8" id="KW-0675">Receptor</keyword>
<feature type="transmembrane region" description="Helical" evidence="10">
    <location>
        <begin position="48"/>
        <end position="71"/>
    </location>
</feature>
<evidence type="ECO:0000313" key="11">
    <source>
        <dbReference type="EMBL" id="CAH1967303.1"/>
    </source>
</evidence>
<organism evidence="11 12">
    <name type="scientific">Acanthoscelides obtectus</name>
    <name type="common">Bean weevil</name>
    <name type="synonym">Bruchus obtectus</name>
    <dbReference type="NCBI Taxonomy" id="200917"/>
    <lineage>
        <taxon>Eukaryota</taxon>
        <taxon>Metazoa</taxon>
        <taxon>Ecdysozoa</taxon>
        <taxon>Arthropoda</taxon>
        <taxon>Hexapoda</taxon>
        <taxon>Insecta</taxon>
        <taxon>Pterygota</taxon>
        <taxon>Neoptera</taxon>
        <taxon>Endopterygota</taxon>
        <taxon>Coleoptera</taxon>
        <taxon>Polyphaga</taxon>
        <taxon>Cucujiformia</taxon>
        <taxon>Chrysomeloidea</taxon>
        <taxon>Chrysomelidae</taxon>
        <taxon>Bruchinae</taxon>
        <taxon>Bruchini</taxon>
        <taxon>Acanthoscelides</taxon>
    </lineage>
</organism>
<dbReference type="PANTHER" id="PTHR21137">
    <property type="entry name" value="ODORANT RECEPTOR"/>
    <property type="match status" value="1"/>
</dbReference>
<evidence type="ECO:0000256" key="9">
    <source>
        <dbReference type="ARBA" id="ARBA00023224"/>
    </source>
</evidence>
<evidence type="ECO:0000256" key="1">
    <source>
        <dbReference type="ARBA" id="ARBA00004651"/>
    </source>
</evidence>
<keyword evidence="5" id="KW-0552">Olfaction</keyword>
<evidence type="ECO:0000256" key="7">
    <source>
        <dbReference type="ARBA" id="ARBA00023136"/>
    </source>
</evidence>
<reference evidence="11" key="1">
    <citation type="submission" date="2022-03" db="EMBL/GenBank/DDBJ databases">
        <authorList>
            <person name="Sayadi A."/>
        </authorList>
    </citation>
    <scope>NUCLEOTIDE SEQUENCE</scope>
</reference>
<keyword evidence="2" id="KW-1003">Cell membrane</keyword>
<proteinExistence type="predicted"/>
<dbReference type="PANTHER" id="PTHR21137:SF35">
    <property type="entry name" value="ODORANT RECEPTOR 19A-RELATED"/>
    <property type="match status" value="1"/>
</dbReference>
<sequence>MKKSGDLVRKYYYCSSVFVIIAHPLVNLTRPEKEPLYTGYTPPQIGVVGLLTFQAVMTIYLVFLCSTYVSLDANLLIEIGIQIEILKDVLENSEDIDIFECVQRYAEIQRLHDKVQRIFRVGISVNFLTGVLIFCTTLFRILEVVVSELMFMLPYSFAIILIIYIHCWFGNELIYRSNGITQAIFKSKWIGRDRSIQKNLIIFMMFTKKPIHIDLAGGLLTMAIPVFMSICRTAYSYFTILQKFR</sequence>
<feature type="transmembrane region" description="Helical" evidence="10">
    <location>
        <begin position="12"/>
        <end position="28"/>
    </location>
</feature>
<dbReference type="GO" id="GO:0007165">
    <property type="term" value="P:signal transduction"/>
    <property type="evidence" value="ECO:0007669"/>
    <property type="project" value="UniProtKB-KW"/>
</dbReference>
<dbReference type="InterPro" id="IPR004117">
    <property type="entry name" value="7tm6_olfct_rcpt"/>
</dbReference>
<dbReference type="AlphaFoldDB" id="A0A9P0K4U1"/>
<evidence type="ECO:0000256" key="4">
    <source>
        <dbReference type="ARBA" id="ARBA00022692"/>
    </source>
</evidence>
<accession>A0A9P0K4U1</accession>
<dbReference type="GO" id="GO:0005549">
    <property type="term" value="F:odorant binding"/>
    <property type="evidence" value="ECO:0007669"/>
    <property type="project" value="InterPro"/>
</dbReference>
<evidence type="ECO:0000256" key="5">
    <source>
        <dbReference type="ARBA" id="ARBA00022725"/>
    </source>
</evidence>
<name>A0A9P0K4U1_ACAOB</name>
<comment type="caution">
    <text evidence="11">The sequence shown here is derived from an EMBL/GenBank/DDBJ whole genome shotgun (WGS) entry which is preliminary data.</text>
</comment>
<dbReference type="OrthoDB" id="6751370at2759"/>
<evidence type="ECO:0000256" key="3">
    <source>
        <dbReference type="ARBA" id="ARBA00022606"/>
    </source>
</evidence>
<keyword evidence="4 10" id="KW-0812">Transmembrane</keyword>
<keyword evidence="12" id="KW-1185">Reference proteome</keyword>
<dbReference type="GO" id="GO:0005886">
    <property type="term" value="C:plasma membrane"/>
    <property type="evidence" value="ECO:0007669"/>
    <property type="project" value="UniProtKB-SubCell"/>
</dbReference>
<keyword evidence="3" id="KW-0716">Sensory transduction</keyword>
<feature type="transmembrane region" description="Helical" evidence="10">
    <location>
        <begin position="151"/>
        <end position="169"/>
    </location>
</feature>
<evidence type="ECO:0000256" key="2">
    <source>
        <dbReference type="ARBA" id="ARBA00022475"/>
    </source>
</evidence>
<evidence type="ECO:0000256" key="10">
    <source>
        <dbReference type="SAM" id="Phobius"/>
    </source>
</evidence>
<keyword evidence="9" id="KW-0807">Transducer</keyword>
<protein>
    <submittedName>
        <fullName evidence="11">Uncharacterized protein</fullName>
    </submittedName>
</protein>
<dbReference type="EMBL" id="CAKOFQ010006743">
    <property type="protein sequence ID" value="CAH1967303.1"/>
    <property type="molecule type" value="Genomic_DNA"/>
</dbReference>
<gene>
    <name evidence="11" type="ORF">ACAOBT_LOCUS7320</name>
</gene>
<evidence type="ECO:0000256" key="8">
    <source>
        <dbReference type="ARBA" id="ARBA00023170"/>
    </source>
</evidence>
<feature type="transmembrane region" description="Helical" evidence="10">
    <location>
        <begin position="213"/>
        <end position="235"/>
    </location>
</feature>
<comment type="subcellular location">
    <subcellularLocation>
        <location evidence="1">Cell membrane</location>
        <topology evidence="1">Multi-pass membrane protein</topology>
    </subcellularLocation>
</comment>